<dbReference type="RefSeq" id="WP_171541034.1">
    <property type="nucleotide sequence ID" value="NZ_JABERL010000056.1"/>
</dbReference>
<evidence type="ECO:0000313" key="2">
    <source>
        <dbReference type="Proteomes" id="UP000569202"/>
    </source>
</evidence>
<dbReference type="AlphaFoldDB" id="A0A7Y2RHP2"/>
<name>A0A7Y2RHP2_9GAMM</name>
<accession>A0A7Y2RHP2</accession>
<sequence length="240" mass="27375">MNAYNFIINGVSNTINKDSYKSISCCKYCKQSEVGLLGVDQTCMACHFLQTPNSKYFGMLTGVRAHSPISFLNSLLVFDSKDGMTLVVSQKYADKIPDSECLKVVVEDDLKYISELLNNPRKMVILKPSIRYEEYANNLVISDKRTLYIASPFGCYWLNVNIWNNLNKLFKENENIIISKAIDLLINVSTGKVENTDLSVRDFVKKNKILVGKMNELLDMDIHSKIFMLKILKTVCNERI</sequence>
<dbReference type="Proteomes" id="UP000569202">
    <property type="component" value="Unassembled WGS sequence"/>
</dbReference>
<dbReference type="EMBL" id="JABERL010000056">
    <property type="protein sequence ID" value="NNH78839.1"/>
    <property type="molecule type" value="Genomic_DNA"/>
</dbReference>
<proteinExistence type="predicted"/>
<evidence type="ECO:0000313" key="1">
    <source>
        <dbReference type="EMBL" id="NNH78839.1"/>
    </source>
</evidence>
<gene>
    <name evidence="1" type="ORF">HLH17_14535</name>
</gene>
<reference evidence="1 2" key="1">
    <citation type="submission" date="2020-04" db="EMBL/GenBank/DDBJ databases">
        <title>Acinetobacter Taxon 24.</title>
        <authorList>
            <person name="Nemec A."/>
            <person name="Radolfova-Krizova L."/>
            <person name="Higgins P.G."/>
            <person name="Spanelova P."/>
        </authorList>
    </citation>
    <scope>NUCLEOTIDE SEQUENCE [LARGE SCALE GENOMIC DNA]</scope>
    <source>
        <strain evidence="1 2">ANC 5380</strain>
    </source>
</reference>
<organism evidence="1 2">
    <name type="scientific">Acinetobacter terrae</name>
    <dbReference type="NCBI Taxonomy" id="2731247"/>
    <lineage>
        <taxon>Bacteria</taxon>
        <taxon>Pseudomonadati</taxon>
        <taxon>Pseudomonadota</taxon>
        <taxon>Gammaproteobacteria</taxon>
        <taxon>Moraxellales</taxon>
        <taxon>Moraxellaceae</taxon>
        <taxon>Acinetobacter</taxon>
        <taxon>Acinetobacter Taxon 24</taxon>
    </lineage>
</organism>
<comment type="caution">
    <text evidence="1">The sequence shown here is derived from an EMBL/GenBank/DDBJ whole genome shotgun (WGS) entry which is preliminary data.</text>
</comment>
<protein>
    <submittedName>
        <fullName evidence="1">Uncharacterized protein</fullName>
    </submittedName>
</protein>